<dbReference type="Pfam" id="PF05199">
    <property type="entry name" value="GMC_oxred_C"/>
    <property type="match status" value="1"/>
</dbReference>
<dbReference type="PROSITE" id="PS00624">
    <property type="entry name" value="GMC_OXRED_2"/>
    <property type="match status" value="1"/>
</dbReference>
<dbReference type="InterPro" id="IPR000172">
    <property type="entry name" value="GMC_OxRdtase_N"/>
</dbReference>
<name>A0A7R9Q4K6_9ACAR</name>
<dbReference type="AlphaFoldDB" id="A0A7R9Q4K6"/>
<dbReference type="PANTHER" id="PTHR11552:SF227">
    <property type="entry name" value="GLUCOSE DEHYDROGENASE [FAD, QUINONE]-LIKE PROTEIN"/>
    <property type="match status" value="1"/>
</dbReference>
<dbReference type="Pfam" id="PF00732">
    <property type="entry name" value="GMC_oxred_N"/>
    <property type="match status" value="1"/>
</dbReference>
<proteinExistence type="inferred from homology"/>
<evidence type="ECO:0000259" key="4">
    <source>
        <dbReference type="PROSITE" id="PS00623"/>
    </source>
</evidence>
<dbReference type="GO" id="GO:0016614">
    <property type="term" value="F:oxidoreductase activity, acting on CH-OH group of donors"/>
    <property type="evidence" value="ECO:0007669"/>
    <property type="project" value="InterPro"/>
</dbReference>
<evidence type="ECO:0000313" key="6">
    <source>
        <dbReference type="EMBL" id="CAD7631360.1"/>
    </source>
</evidence>
<feature type="non-terminal residue" evidence="6">
    <location>
        <position position="1"/>
    </location>
</feature>
<dbReference type="GO" id="GO:0050660">
    <property type="term" value="F:flavin adenine dinucleotide binding"/>
    <property type="evidence" value="ECO:0007669"/>
    <property type="project" value="InterPro"/>
</dbReference>
<sequence length="619" mass="67757">KTGLIERQREHNLLVGRKSFESQYDYIVVGAGSAGSVVAARLTQNADINVLLIEAGGPESVVSDMPAMTTSLWGSHMDWSIAIAAQANSYRAYQGYYGRLSQGKVIGGSSTINALAYARGLPQDYDDWDQVFGAKGWNWSEVLPHFKRSEDNSDHKLSDKYHGFDGQLTVESIDNPRLIHRTMMSATRELGYDEIDMNDPTNAGPGAAIQQRTVSVTKDGSRCSSATAFLRPVIDRPNLHIMANTLVTKINFDDNRTAVSVDIYRDGQHSTVKANQEIIVSAGAVNTPKLLMLSGVGPGAHLKSLGIPVVADLPVGDNLHDNPIAFGIHFTLNTSKESAEVLESDVSEYFLEGKGRLSRFEKSVLRMRTSAAADQRPDVQIFADTGSLADIPDAQSAHQSLNLKPDVWHEFYWPFAGRSTVTFVPLLSRPLSRGTVRLASARFADQPVVDPNYYDNPRDIRSMVEGMKVGWSLGQTQAFVRTFDAKPFHIPVPGCQSHWPSESSLFEATFTPSDVYFECVAKTLTNSYTHLSGTCRMGAESDPKAVVDPRLRVVGVGRLRVVDASVAPQSPSGALYAGALMIAEMGSQFILNDYKTSAAHECHREPQSLTSNSYIDTKF</sequence>
<protein>
    <recommendedName>
        <fullName evidence="4 5">Glucose-methanol-choline oxidoreductase N-terminal domain-containing protein</fullName>
    </recommendedName>
</protein>
<dbReference type="OrthoDB" id="269227at2759"/>
<evidence type="ECO:0000256" key="1">
    <source>
        <dbReference type="ARBA" id="ARBA00010790"/>
    </source>
</evidence>
<comment type="cofactor">
    <cofactor evidence="2">
        <name>FAD</name>
        <dbReference type="ChEBI" id="CHEBI:57692"/>
    </cofactor>
</comment>
<feature type="binding site" evidence="2">
    <location>
        <position position="247"/>
    </location>
    <ligand>
        <name>FAD</name>
        <dbReference type="ChEBI" id="CHEBI:57692"/>
    </ligand>
</feature>
<dbReference type="Gene3D" id="3.30.560.10">
    <property type="entry name" value="Glucose Oxidase, domain 3"/>
    <property type="match status" value="1"/>
</dbReference>
<evidence type="ECO:0000313" key="7">
    <source>
        <dbReference type="Proteomes" id="UP000759131"/>
    </source>
</evidence>
<evidence type="ECO:0000259" key="5">
    <source>
        <dbReference type="PROSITE" id="PS00624"/>
    </source>
</evidence>
<dbReference type="PIRSF" id="PIRSF000137">
    <property type="entry name" value="Alcohol_oxidase"/>
    <property type="match status" value="1"/>
</dbReference>
<dbReference type="Proteomes" id="UP000759131">
    <property type="component" value="Unassembled WGS sequence"/>
</dbReference>
<feature type="binding site" evidence="2">
    <location>
        <position position="528"/>
    </location>
    <ligand>
        <name>substrate</name>
    </ligand>
</feature>
<dbReference type="PANTHER" id="PTHR11552">
    <property type="entry name" value="GLUCOSE-METHANOL-CHOLINE GMC OXIDOREDUCTASE"/>
    <property type="match status" value="1"/>
</dbReference>
<comment type="similarity">
    <text evidence="1 3">Belongs to the GMC oxidoreductase family.</text>
</comment>
<feature type="domain" description="Glucose-methanol-choline oxidoreductase N-terminal" evidence="4">
    <location>
        <begin position="103"/>
        <end position="126"/>
    </location>
</feature>
<gene>
    <name evidence="6" type="ORF">OSB1V03_LOCUS11769</name>
</gene>
<keyword evidence="2 3" id="KW-0274">FAD</keyword>
<dbReference type="Gene3D" id="3.50.50.60">
    <property type="entry name" value="FAD/NAD(P)-binding domain"/>
    <property type="match status" value="1"/>
</dbReference>
<dbReference type="SUPFAM" id="SSF54373">
    <property type="entry name" value="FAD-linked reductases, C-terminal domain"/>
    <property type="match status" value="1"/>
</dbReference>
<dbReference type="PROSITE" id="PS00623">
    <property type="entry name" value="GMC_OXRED_1"/>
    <property type="match status" value="1"/>
</dbReference>
<evidence type="ECO:0000256" key="2">
    <source>
        <dbReference type="PIRSR" id="PIRSR000137-2"/>
    </source>
</evidence>
<keyword evidence="7" id="KW-1185">Reference proteome</keyword>
<dbReference type="InterPro" id="IPR007867">
    <property type="entry name" value="GMC_OxRtase_C"/>
</dbReference>
<reference evidence="6" key="1">
    <citation type="submission" date="2020-11" db="EMBL/GenBank/DDBJ databases">
        <authorList>
            <person name="Tran Van P."/>
        </authorList>
    </citation>
    <scope>NUCLEOTIDE SEQUENCE</scope>
</reference>
<feature type="domain" description="Glucose-methanol-choline oxidoreductase N-terminal" evidence="5">
    <location>
        <begin position="283"/>
        <end position="297"/>
    </location>
</feature>
<dbReference type="EMBL" id="CAJPIZ010009340">
    <property type="protein sequence ID" value="CAG2111790.1"/>
    <property type="molecule type" value="Genomic_DNA"/>
</dbReference>
<accession>A0A7R9Q4K6</accession>
<feature type="non-terminal residue" evidence="6">
    <location>
        <position position="619"/>
    </location>
</feature>
<dbReference type="InterPro" id="IPR036188">
    <property type="entry name" value="FAD/NAD-bd_sf"/>
</dbReference>
<keyword evidence="3" id="KW-0285">Flavoprotein</keyword>
<dbReference type="InterPro" id="IPR012132">
    <property type="entry name" value="GMC_OxRdtase"/>
</dbReference>
<dbReference type="EMBL" id="OC863915">
    <property type="protein sequence ID" value="CAD7631360.1"/>
    <property type="molecule type" value="Genomic_DNA"/>
</dbReference>
<evidence type="ECO:0000256" key="3">
    <source>
        <dbReference type="RuleBase" id="RU003968"/>
    </source>
</evidence>
<dbReference type="SUPFAM" id="SSF51905">
    <property type="entry name" value="FAD/NAD(P)-binding domain"/>
    <property type="match status" value="1"/>
</dbReference>
<feature type="binding site" evidence="2">
    <location>
        <position position="105"/>
    </location>
    <ligand>
        <name>FAD</name>
        <dbReference type="ChEBI" id="CHEBI:57692"/>
    </ligand>
</feature>
<organism evidence="6">
    <name type="scientific">Medioppia subpectinata</name>
    <dbReference type="NCBI Taxonomy" id="1979941"/>
    <lineage>
        <taxon>Eukaryota</taxon>
        <taxon>Metazoa</taxon>
        <taxon>Ecdysozoa</taxon>
        <taxon>Arthropoda</taxon>
        <taxon>Chelicerata</taxon>
        <taxon>Arachnida</taxon>
        <taxon>Acari</taxon>
        <taxon>Acariformes</taxon>
        <taxon>Sarcoptiformes</taxon>
        <taxon>Oribatida</taxon>
        <taxon>Brachypylina</taxon>
        <taxon>Oppioidea</taxon>
        <taxon>Oppiidae</taxon>
        <taxon>Medioppia</taxon>
    </lineage>
</organism>